<evidence type="ECO:0000259" key="6">
    <source>
        <dbReference type="SMART" id="SM00833"/>
    </source>
</evidence>
<dbReference type="EMBL" id="CP001663">
    <property type="protein sequence ID" value="AFP37569.1"/>
    <property type="molecule type" value="Genomic_DNA"/>
</dbReference>
<dbReference type="PANTHER" id="PTHR13748:SF62">
    <property type="entry name" value="COBW DOMAIN-CONTAINING PROTEIN"/>
    <property type="match status" value="1"/>
</dbReference>
<evidence type="ECO:0000256" key="5">
    <source>
        <dbReference type="ARBA" id="ARBA00049117"/>
    </source>
</evidence>
<dbReference type="GO" id="GO:0000166">
    <property type="term" value="F:nucleotide binding"/>
    <property type="evidence" value="ECO:0007669"/>
    <property type="project" value="UniProtKB-KW"/>
</dbReference>
<proteinExistence type="inferred from homology"/>
<evidence type="ECO:0000256" key="2">
    <source>
        <dbReference type="ARBA" id="ARBA00022801"/>
    </source>
</evidence>
<dbReference type="SUPFAM" id="SSF90002">
    <property type="entry name" value="Hypothetical protein YjiA, C-terminal domain"/>
    <property type="match status" value="1"/>
</dbReference>
<dbReference type="PATRIC" id="fig|246196.56.peg.1122"/>
<dbReference type="InterPro" id="IPR036627">
    <property type="entry name" value="CobW-likC_sf"/>
</dbReference>
<comment type="similarity">
    <text evidence="4">Belongs to the SIMIBI class G3E GTPase family. ZNG1 subfamily.</text>
</comment>
<dbReference type="InterPro" id="IPR027417">
    <property type="entry name" value="P-loop_NTPase"/>
</dbReference>
<evidence type="ECO:0000256" key="3">
    <source>
        <dbReference type="ARBA" id="ARBA00023186"/>
    </source>
</evidence>
<dbReference type="InterPro" id="IPR011629">
    <property type="entry name" value="CobW-like_C"/>
</dbReference>
<evidence type="ECO:0000313" key="7">
    <source>
        <dbReference type="EMBL" id="AFP37569.1"/>
    </source>
</evidence>
<dbReference type="SMART" id="SM00833">
    <property type="entry name" value="CobW_C"/>
    <property type="match status" value="1"/>
</dbReference>
<dbReference type="KEGG" id="msg:MSMEI_1089"/>
<dbReference type="Proteomes" id="UP000006158">
    <property type="component" value="Chromosome"/>
</dbReference>
<dbReference type="SUPFAM" id="SSF52540">
    <property type="entry name" value="P-loop containing nucleoside triphosphate hydrolases"/>
    <property type="match status" value="1"/>
</dbReference>
<comment type="catalytic activity">
    <reaction evidence="5">
        <text>GTP + H2O = GDP + phosphate + H(+)</text>
        <dbReference type="Rhea" id="RHEA:19669"/>
        <dbReference type="ChEBI" id="CHEBI:15377"/>
        <dbReference type="ChEBI" id="CHEBI:15378"/>
        <dbReference type="ChEBI" id="CHEBI:37565"/>
        <dbReference type="ChEBI" id="CHEBI:43474"/>
        <dbReference type="ChEBI" id="CHEBI:58189"/>
    </reaction>
    <physiologicalReaction direction="left-to-right" evidence="5">
        <dbReference type="Rhea" id="RHEA:19670"/>
    </physiologicalReaction>
</comment>
<keyword evidence="3" id="KW-0143">Chaperone</keyword>
<dbReference type="GO" id="GO:0005737">
    <property type="term" value="C:cytoplasm"/>
    <property type="evidence" value="ECO:0007669"/>
    <property type="project" value="TreeGrafter"/>
</dbReference>
<dbReference type="Pfam" id="PF07683">
    <property type="entry name" value="CobW_C"/>
    <property type="match status" value="1"/>
</dbReference>
<evidence type="ECO:0000256" key="1">
    <source>
        <dbReference type="ARBA" id="ARBA00022741"/>
    </source>
</evidence>
<keyword evidence="2" id="KW-0378">Hydrolase</keyword>
<dbReference type="Gene3D" id="3.40.50.300">
    <property type="entry name" value="P-loop containing nucleotide triphosphate hydrolases"/>
    <property type="match status" value="1"/>
</dbReference>
<reference evidence="7 8" key="2">
    <citation type="journal article" date="2009" name="Genome Res.">
        <title>Ortho-proteogenomics: multiple proteomes investigation through orthology and a new MS-based protocol.</title>
        <authorList>
            <person name="Gallien S."/>
            <person name="Perrodou E."/>
            <person name="Carapito C."/>
            <person name="Deshayes C."/>
            <person name="Reyrat J.M."/>
            <person name="Van Dorsselaer A."/>
            <person name="Poch O."/>
            <person name="Schaeffer C."/>
            <person name="Lecompte O."/>
        </authorList>
    </citation>
    <scope>NUCLEOTIDE SEQUENCE [LARGE SCALE GENOMIC DNA]</scope>
    <source>
        <strain evidence="8">ATCC 700084 / mc(2)155</strain>
    </source>
</reference>
<evidence type="ECO:0000256" key="4">
    <source>
        <dbReference type="ARBA" id="ARBA00034320"/>
    </source>
</evidence>
<evidence type="ECO:0000313" key="8">
    <source>
        <dbReference type="Proteomes" id="UP000006158"/>
    </source>
</evidence>
<dbReference type="InterPro" id="IPR051316">
    <property type="entry name" value="Zinc-reg_GTPase_activator"/>
</dbReference>
<reference evidence="7 8" key="1">
    <citation type="journal article" date="2007" name="Genome Biol.">
        <title>Interrupted coding sequences in Mycobacterium smegmatis: authentic mutations or sequencing errors?</title>
        <authorList>
            <person name="Deshayes C."/>
            <person name="Perrodou E."/>
            <person name="Gallien S."/>
            <person name="Euphrasie D."/>
            <person name="Schaeffer C."/>
            <person name="Van-Dorsselaer A."/>
            <person name="Poch O."/>
            <person name="Lecompte O."/>
            <person name="Reyrat J.M."/>
        </authorList>
    </citation>
    <scope>NUCLEOTIDE SEQUENCE [LARGE SCALE GENOMIC DNA]</scope>
    <source>
        <strain evidence="8">ATCC 700084 / mc(2)155</strain>
    </source>
</reference>
<sequence length="563" mass="60729">MRDRTSLPARSIAAAEIRCSSLTVRACPVERAGVVGDRLGHDCDRGLVRVVVGDQPPQTAIAGESRHRCHPADLAGPPRLVVDGRRADRCRRDRARQAWMDHVPVGLRGDHQPGVVPAAGVPRTRPQAAAMADPHVQFIRCTEHRFHRTGRARAHLTCPHAHRYRVRGPCGAGIRRRPRASGGLRELRVCAGPDDGGDAHRHAAVGDGSARRAQTATPLTENCSQQPYDGRVRTTGSVPVLALAGYLGAGKTTLLNHLLRNSRGVRIGALVNDFGAVNIDAMLVAGQVDAMAGLTNGCICCAVDADEAGEMLGKLAAVKPRLDLIVVEASGLAEPAALARTIAMADDTRYHYAGLVLVVDAVESTRAELGNNVQVADLVVVNKADQVSDAELEAVRAKITALNDRVPVLPTEFGRVDPELLVDPPQQVPRVAQLSLDELLWETYDHDHHEHATFQSVAFTSDVPLDPRRFMDLLKNRPAGMYRAKGFVDFGDAGEGRKFVLQLVGGSLRFERRRWDRGEARRTSLVLIGTDIDEAAALSALQGCATAEPADKQAILGVLRYTD</sequence>
<feature type="domain" description="CobW C-terminal" evidence="6">
    <location>
        <begin position="454"/>
        <end position="545"/>
    </location>
</feature>
<dbReference type="CDD" id="cd03112">
    <property type="entry name" value="CobW-like"/>
    <property type="match status" value="1"/>
</dbReference>
<accession>I7G4U4</accession>
<dbReference type="Pfam" id="PF02492">
    <property type="entry name" value="cobW"/>
    <property type="match status" value="1"/>
</dbReference>
<dbReference type="GO" id="GO:0016787">
    <property type="term" value="F:hydrolase activity"/>
    <property type="evidence" value="ECO:0007669"/>
    <property type="project" value="UniProtKB-KW"/>
</dbReference>
<dbReference type="AlphaFoldDB" id="I7G4U4"/>
<protein>
    <submittedName>
        <fullName evidence="7">Cobalamin synthesis protein P47K</fullName>
    </submittedName>
</protein>
<name>I7G4U4_MYCS2</name>
<gene>
    <name evidence="7" type="ordered locus">MSMEI_1089</name>
</gene>
<dbReference type="PANTHER" id="PTHR13748">
    <property type="entry name" value="COBW-RELATED"/>
    <property type="match status" value="1"/>
</dbReference>
<organism evidence="7 8">
    <name type="scientific">Mycolicibacterium smegmatis (strain ATCC 700084 / mc(2)155)</name>
    <name type="common">Mycobacterium smegmatis</name>
    <dbReference type="NCBI Taxonomy" id="246196"/>
    <lineage>
        <taxon>Bacteria</taxon>
        <taxon>Bacillati</taxon>
        <taxon>Actinomycetota</taxon>
        <taxon>Actinomycetes</taxon>
        <taxon>Mycobacteriales</taxon>
        <taxon>Mycobacteriaceae</taxon>
        <taxon>Mycolicibacterium</taxon>
    </lineage>
</organism>
<keyword evidence="1" id="KW-0547">Nucleotide-binding</keyword>
<dbReference type="InterPro" id="IPR003495">
    <property type="entry name" value="CobW/HypB/UreG_nucleotide-bd"/>
</dbReference>
<dbReference type="Gene3D" id="3.30.1220.10">
    <property type="entry name" value="CobW-like, C-terminal domain"/>
    <property type="match status" value="1"/>
</dbReference>